<dbReference type="RefSeq" id="WP_131032635.1">
    <property type="nucleotide sequence ID" value="NZ_SIXF01000052.1"/>
</dbReference>
<accession>A0A4Q9H3N0</accession>
<keyword evidence="1" id="KW-0472">Membrane</keyword>
<protein>
    <submittedName>
        <fullName evidence="2">Uncharacterized protein</fullName>
    </submittedName>
</protein>
<proteinExistence type="predicted"/>
<reference evidence="2 3" key="1">
    <citation type="submission" date="2019-02" db="EMBL/GenBank/DDBJ databases">
        <title>Pedobacter kyonggii whole genome sequence analysis.</title>
        <authorList>
            <person name="Dahal R.H."/>
        </authorList>
    </citation>
    <scope>NUCLEOTIDE SEQUENCE [LARGE SCALE GENOMIC DNA]</scope>
    <source>
        <strain evidence="2 3">K-4-11-1</strain>
    </source>
</reference>
<dbReference type="Proteomes" id="UP000291819">
    <property type="component" value="Unassembled WGS sequence"/>
</dbReference>
<keyword evidence="1" id="KW-1133">Transmembrane helix</keyword>
<comment type="caution">
    <text evidence="2">The sequence shown here is derived from an EMBL/GenBank/DDBJ whole genome shotgun (WGS) entry which is preliminary data.</text>
</comment>
<keyword evidence="3" id="KW-1185">Reference proteome</keyword>
<dbReference type="AlphaFoldDB" id="A0A4Q9H3N0"/>
<evidence type="ECO:0000313" key="2">
    <source>
        <dbReference type="EMBL" id="TBO36348.1"/>
    </source>
</evidence>
<organism evidence="2 3">
    <name type="scientific">Pedobacter kyonggii</name>
    <dbReference type="NCBI Taxonomy" id="1926871"/>
    <lineage>
        <taxon>Bacteria</taxon>
        <taxon>Pseudomonadati</taxon>
        <taxon>Bacteroidota</taxon>
        <taxon>Sphingobacteriia</taxon>
        <taxon>Sphingobacteriales</taxon>
        <taxon>Sphingobacteriaceae</taxon>
        <taxon>Pedobacter</taxon>
    </lineage>
</organism>
<name>A0A4Q9H3N0_9SPHI</name>
<sequence length="127" mass="14631">MYEEFTSFFHASKSITNTRASIPEMLALWTVWLMPIKNVWYNVDAEFLCTLEYVPCQPYFHSLLFFAVVAVSFHLASLHYLKTKSAKVSNRIAIIGIIVSALIIIGYTNAFKWRAIPVEYENFIKGI</sequence>
<gene>
    <name evidence="2" type="ORF">EYS08_25065</name>
</gene>
<feature type="transmembrane region" description="Helical" evidence="1">
    <location>
        <begin position="92"/>
        <end position="110"/>
    </location>
</feature>
<keyword evidence="1" id="KW-0812">Transmembrane</keyword>
<dbReference type="EMBL" id="SIXF01000052">
    <property type="protein sequence ID" value="TBO36348.1"/>
    <property type="molecule type" value="Genomic_DNA"/>
</dbReference>
<evidence type="ECO:0000256" key="1">
    <source>
        <dbReference type="SAM" id="Phobius"/>
    </source>
</evidence>
<feature type="transmembrane region" description="Helical" evidence="1">
    <location>
        <begin position="60"/>
        <end position="80"/>
    </location>
</feature>
<evidence type="ECO:0000313" key="3">
    <source>
        <dbReference type="Proteomes" id="UP000291819"/>
    </source>
</evidence>
<dbReference type="OrthoDB" id="8114024at2"/>